<keyword evidence="4" id="KW-1185">Reference proteome</keyword>
<gene>
    <name evidence="3" type="ORF">ACFQ1M_18020</name>
</gene>
<organism evidence="3 4">
    <name type="scientific">Sungkyunkwania multivorans</name>
    <dbReference type="NCBI Taxonomy" id="1173618"/>
    <lineage>
        <taxon>Bacteria</taxon>
        <taxon>Pseudomonadati</taxon>
        <taxon>Bacteroidota</taxon>
        <taxon>Flavobacteriia</taxon>
        <taxon>Flavobacteriales</taxon>
        <taxon>Flavobacteriaceae</taxon>
        <taxon>Sungkyunkwania</taxon>
    </lineage>
</organism>
<dbReference type="Pfam" id="PF13439">
    <property type="entry name" value="Glyco_transf_4"/>
    <property type="match status" value="1"/>
</dbReference>
<dbReference type="Gene3D" id="3.40.50.2000">
    <property type="entry name" value="Glycogen Phosphorylase B"/>
    <property type="match status" value="2"/>
</dbReference>
<accession>A0ABW3D3Q2</accession>
<dbReference type="PANTHER" id="PTHR12526:SF630">
    <property type="entry name" value="GLYCOSYLTRANSFERASE"/>
    <property type="match status" value="1"/>
</dbReference>
<evidence type="ECO:0000313" key="4">
    <source>
        <dbReference type="Proteomes" id="UP001596978"/>
    </source>
</evidence>
<dbReference type="EC" id="2.4.-.-" evidence="3"/>
<dbReference type="InterPro" id="IPR028098">
    <property type="entry name" value="Glyco_trans_4-like_N"/>
</dbReference>
<feature type="domain" description="Glycosyl transferase family 1" evidence="1">
    <location>
        <begin position="175"/>
        <end position="329"/>
    </location>
</feature>
<comment type="caution">
    <text evidence="3">The sequence shown here is derived from an EMBL/GenBank/DDBJ whole genome shotgun (WGS) entry which is preliminary data.</text>
</comment>
<dbReference type="SUPFAM" id="SSF53756">
    <property type="entry name" value="UDP-Glycosyltransferase/glycogen phosphorylase"/>
    <property type="match status" value="1"/>
</dbReference>
<dbReference type="EMBL" id="JBHTJH010000025">
    <property type="protein sequence ID" value="MFD0864117.1"/>
    <property type="molecule type" value="Genomic_DNA"/>
</dbReference>
<dbReference type="CDD" id="cd03801">
    <property type="entry name" value="GT4_PimA-like"/>
    <property type="match status" value="1"/>
</dbReference>
<name>A0ABW3D3Q2_9FLAO</name>
<keyword evidence="3" id="KW-0808">Transferase</keyword>
<dbReference type="PANTHER" id="PTHR12526">
    <property type="entry name" value="GLYCOSYLTRANSFERASE"/>
    <property type="match status" value="1"/>
</dbReference>
<dbReference type="GO" id="GO:0016757">
    <property type="term" value="F:glycosyltransferase activity"/>
    <property type="evidence" value="ECO:0007669"/>
    <property type="project" value="UniProtKB-KW"/>
</dbReference>
<protein>
    <submittedName>
        <fullName evidence="3">Glycosyltransferase family 4 protein</fullName>
        <ecNumber evidence="3">2.4.-.-</ecNumber>
    </submittedName>
</protein>
<sequence>MQLIDSLDAGGAERMAVNIANALVGSNGVNSFLCATRQEGPLKASIADQVSYLFLKKKTTIDITAIWRLRRFVSSKEITIIHAHSSSFFLATLVKLITPHVKIVWHDHYGNSEALASRRFKMLKWCSRFFSVVISVNLLLKEWAKKNLRTSRVTYLPNFAATSRQMVSGTVLKGMEGKRIICLANLRPQKDHITLIMAFKKVLMKFPDWTLHLVGKDFEDTYAEEVKRRIIEDDLGEDIFCYGSVNDIQNVLGQATIGVLSSRSEGLPVSLLEYGLGGLPVIVTEVGECGKVVIHEENGLVVPPENPILLAEAMQTYIENEETREKSAQSFKEHIDQNYSEVAIIKTLLEIYDSV</sequence>
<dbReference type="Pfam" id="PF00534">
    <property type="entry name" value="Glycos_transf_1"/>
    <property type="match status" value="1"/>
</dbReference>
<keyword evidence="3" id="KW-0328">Glycosyltransferase</keyword>
<feature type="domain" description="Glycosyltransferase subfamily 4-like N-terminal" evidence="2">
    <location>
        <begin position="10"/>
        <end position="163"/>
    </location>
</feature>
<dbReference type="Proteomes" id="UP001596978">
    <property type="component" value="Unassembled WGS sequence"/>
</dbReference>
<evidence type="ECO:0000259" key="2">
    <source>
        <dbReference type="Pfam" id="PF13439"/>
    </source>
</evidence>
<dbReference type="RefSeq" id="WP_386411157.1">
    <property type="nucleotide sequence ID" value="NZ_JBHTJH010000025.1"/>
</dbReference>
<proteinExistence type="predicted"/>
<evidence type="ECO:0000259" key="1">
    <source>
        <dbReference type="Pfam" id="PF00534"/>
    </source>
</evidence>
<dbReference type="InterPro" id="IPR001296">
    <property type="entry name" value="Glyco_trans_1"/>
</dbReference>
<reference evidence="4" key="1">
    <citation type="journal article" date="2019" name="Int. J. Syst. Evol. Microbiol.">
        <title>The Global Catalogue of Microorganisms (GCM) 10K type strain sequencing project: providing services to taxonomists for standard genome sequencing and annotation.</title>
        <authorList>
            <consortium name="The Broad Institute Genomics Platform"/>
            <consortium name="The Broad Institute Genome Sequencing Center for Infectious Disease"/>
            <person name="Wu L."/>
            <person name="Ma J."/>
        </authorList>
    </citation>
    <scope>NUCLEOTIDE SEQUENCE [LARGE SCALE GENOMIC DNA]</scope>
    <source>
        <strain evidence="4">CCUG 62952</strain>
    </source>
</reference>
<evidence type="ECO:0000313" key="3">
    <source>
        <dbReference type="EMBL" id="MFD0864117.1"/>
    </source>
</evidence>